<feature type="compositionally biased region" description="Polar residues" evidence="1">
    <location>
        <begin position="257"/>
        <end position="269"/>
    </location>
</feature>
<evidence type="ECO:0000313" key="2">
    <source>
        <dbReference type="EMBL" id="KAK8959217.1"/>
    </source>
</evidence>
<dbReference type="Proteomes" id="UP001412067">
    <property type="component" value="Unassembled WGS sequence"/>
</dbReference>
<evidence type="ECO:0000256" key="1">
    <source>
        <dbReference type="SAM" id="MobiDB-lite"/>
    </source>
</evidence>
<proteinExistence type="predicted"/>
<name>A0ABR2M4Y6_9ASPA</name>
<organism evidence="2 3">
    <name type="scientific">Platanthera guangdongensis</name>
    <dbReference type="NCBI Taxonomy" id="2320717"/>
    <lineage>
        <taxon>Eukaryota</taxon>
        <taxon>Viridiplantae</taxon>
        <taxon>Streptophyta</taxon>
        <taxon>Embryophyta</taxon>
        <taxon>Tracheophyta</taxon>
        <taxon>Spermatophyta</taxon>
        <taxon>Magnoliopsida</taxon>
        <taxon>Liliopsida</taxon>
        <taxon>Asparagales</taxon>
        <taxon>Orchidaceae</taxon>
        <taxon>Orchidoideae</taxon>
        <taxon>Orchideae</taxon>
        <taxon>Orchidinae</taxon>
        <taxon>Platanthera</taxon>
    </lineage>
</organism>
<comment type="caution">
    <text evidence="2">The sequence shown here is derived from an EMBL/GenBank/DDBJ whole genome shotgun (WGS) entry which is preliminary data.</text>
</comment>
<dbReference type="PANTHER" id="PTHR46837">
    <property type="entry name" value="PROTEIN MLN51 HOMOLOG"/>
    <property type="match status" value="1"/>
</dbReference>
<feature type="region of interest" description="Disordered" evidence="1">
    <location>
        <begin position="34"/>
        <end position="59"/>
    </location>
</feature>
<sequence length="294" mass="31150">MIQITRFLEKLLSTPLCMLPGLHSLYQMQISPGLQSTRENSNSTSIHNHPTSFNQVGRIPWQNQPPVVQQKPAQSPGPHSLKNSNQPVAQHLLIGNQVASPPQASVGISSEGEEAEAIPGTSTPNSTFRKGKLINQGAGRGPFLYGGAQIIGPTEAVGLPHGEQNFAGTPALLPVMQFRGQHPRGLGVPAVGMALPGYVAQPGFGNSEMTWVPVLAGAAGALGASYCSPYITLDGNYYAHPSGQASTAISSIEEASGTKSANALKSPQKNDIVHVEFGQRQNKPRRYSEMNFGQ</sequence>
<dbReference type="InterPro" id="IPR044796">
    <property type="entry name" value="MLN51_plant"/>
</dbReference>
<keyword evidence="3" id="KW-1185">Reference proteome</keyword>
<reference evidence="2 3" key="1">
    <citation type="journal article" date="2022" name="Nat. Plants">
        <title>Genomes of leafy and leafless Platanthera orchids illuminate the evolution of mycoheterotrophy.</title>
        <authorList>
            <person name="Li M.H."/>
            <person name="Liu K.W."/>
            <person name="Li Z."/>
            <person name="Lu H.C."/>
            <person name="Ye Q.L."/>
            <person name="Zhang D."/>
            <person name="Wang J.Y."/>
            <person name="Li Y.F."/>
            <person name="Zhong Z.M."/>
            <person name="Liu X."/>
            <person name="Yu X."/>
            <person name="Liu D.K."/>
            <person name="Tu X.D."/>
            <person name="Liu B."/>
            <person name="Hao Y."/>
            <person name="Liao X.Y."/>
            <person name="Jiang Y.T."/>
            <person name="Sun W.H."/>
            <person name="Chen J."/>
            <person name="Chen Y.Q."/>
            <person name="Ai Y."/>
            <person name="Zhai J.W."/>
            <person name="Wu S.S."/>
            <person name="Zhou Z."/>
            <person name="Hsiao Y.Y."/>
            <person name="Wu W.L."/>
            <person name="Chen Y.Y."/>
            <person name="Lin Y.F."/>
            <person name="Hsu J.L."/>
            <person name="Li C.Y."/>
            <person name="Wang Z.W."/>
            <person name="Zhao X."/>
            <person name="Zhong W.Y."/>
            <person name="Ma X.K."/>
            <person name="Ma L."/>
            <person name="Huang J."/>
            <person name="Chen G.Z."/>
            <person name="Huang M.Z."/>
            <person name="Huang L."/>
            <person name="Peng D.H."/>
            <person name="Luo Y.B."/>
            <person name="Zou S.Q."/>
            <person name="Chen S.P."/>
            <person name="Lan S."/>
            <person name="Tsai W.C."/>
            <person name="Van de Peer Y."/>
            <person name="Liu Z.J."/>
        </authorList>
    </citation>
    <scope>NUCLEOTIDE SEQUENCE [LARGE SCALE GENOMIC DNA]</scope>
    <source>
        <strain evidence="2">Lor288</strain>
    </source>
</reference>
<dbReference type="PANTHER" id="PTHR46837:SF5">
    <property type="entry name" value="PROTEIN MLN51 HOMOLOG"/>
    <property type="match status" value="1"/>
</dbReference>
<gene>
    <name evidence="2" type="ORF">KSP40_PGU015362</name>
</gene>
<feature type="region of interest" description="Disordered" evidence="1">
    <location>
        <begin position="101"/>
        <end position="132"/>
    </location>
</feature>
<protein>
    <submittedName>
        <fullName evidence="2">Uncharacterized protein</fullName>
    </submittedName>
</protein>
<feature type="region of interest" description="Disordered" evidence="1">
    <location>
        <begin position="66"/>
        <end position="85"/>
    </location>
</feature>
<dbReference type="EMBL" id="JBBWWR010000012">
    <property type="protein sequence ID" value="KAK8959217.1"/>
    <property type="molecule type" value="Genomic_DNA"/>
</dbReference>
<accession>A0ABR2M4Y6</accession>
<evidence type="ECO:0000313" key="3">
    <source>
        <dbReference type="Proteomes" id="UP001412067"/>
    </source>
</evidence>
<feature type="region of interest" description="Disordered" evidence="1">
    <location>
        <begin position="256"/>
        <end position="294"/>
    </location>
</feature>